<dbReference type="AlphaFoldDB" id="A0AAD6YG64"/>
<name>A0AAD6YG64_9AGAR</name>
<dbReference type="EMBL" id="JARJCW010000017">
    <property type="protein sequence ID" value="KAJ7215425.1"/>
    <property type="molecule type" value="Genomic_DNA"/>
</dbReference>
<organism evidence="2 3">
    <name type="scientific">Mycena pura</name>
    <dbReference type="NCBI Taxonomy" id="153505"/>
    <lineage>
        <taxon>Eukaryota</taxon>
        <taxon>Fungi</taxon>
        <taxon>Dikarya</taxon>
        <taxon>Basidiomycota</taxon>
        <taxon>Agaricomycotina</taxon>
        <taxon>Agaricomycetes</taxon>
        <taxon>Agaricomycetidae</taxon>
        <taxon>Agaricales</taxon>
        <taxon>Marasmiineae</taxon>
        <taxon>Mycenaceae</taxon>
        <taxon>Mycena</taxon>
    </lineage>
</organism>
<gene>
    <name evidence="2" type="ORF">GGX14DRAFT_562639</name>
</gene>
<feature type="region of interest" description="Disordered" evidence="1">
    <location>
        <begin position="1"/>
        <end position="34"/>
    </location>
</feature>
<proteinExistence type="predicted"/>
<dbReference type="Proteomes" id="UP001219525">
    <property type="component" value="Unassembled WGS sequence"/>
</dbReference>
<evidence type="ECO:0000256" key="1">
    <source>
        <dbReference type="SAM" id="MobiDB-lite"/>
    </source>
</evidence>
<evidence type="ECO:0000313" key="3">
    <source>
        <dbReference type="Proteomes" id="UP001219525"/>
    </source>
</evidence>
<evidence type="ECO:0000313" key="2">
    <source>
        <dbReference type="EMBL" id="KAJ7215425.1"/>
    </source>
</evidence>
<reference evidence="2" key="1">
    <citation type="submission" date="2023-03" db="EMBL/GenBank/DDBJ databases">
        <title>Massive genome expansion in bonnet fungi (Mycena s.s.) driven by repeated elements and novel gene families across ecological guilds.</title>
        <authorList>
            <consortium name="Lawrence Berkeley National Laboratory"/>
            <person name="Harder C.B."/>
            <person name="Miyauchi S."/>
            <person name="Viragh M."/>
            <person name="Kuo A."/>
            <person name="Thoen E."/>
            <person name="Andreopoulos B."/>
            <person name="Lu D."/>
            <person name="Skrede I."/>
            <person name="Drula E."/>
            <person name="Henrissat B."/>
            <person name="Morin E."/>
            <person name="Kohler A."/>
            <person name="Barry K."/>
            <person name="LaButti K."/>
            <person name="Morin E."/>
            <person name="Salamov A."/>
            <person name="Lipzen A."/>
            <person name="Mereny Z."/>
            <person name="Hegedus B."/>
            <person name="Baldrian P."/>
            <person name="Stursova M."/>
            <person name="Weitz H."/>
            <person name="Taylor A."/>
            <person name="Grigoriev I.V."/>
            <person name="Nagy L.G."/>
            <person name="Martin F."/>
            <person name="Kauserud H."/>
        </authorList>
    </citation>
    <scope>NUCLEOTIDE SEQUENCE</scope>
    <source>
        <strain evidence="2">9144</strain>
    </source>
</reference>
<keyword evidence="3" id="KW-1185">Reference proteome</keyword>
<accession>A0AAD6YG64</accession>
<feature type="compositionally biased region" description="Basic and acidic residues" evidence="1">
    <location>
        <begin position="18"/>
        <end position="28"/>
    </location>
</feature>
<sequence>MPRIDQPKRPAPAPQPTDRAEVKSDGARRTALPATSGDHLFAPLQIARCNAKLFASAIRSPLHRITAPSHAVVACCSWFDTFAQHSESTDYTRLVAASSGHTVAVADTTHTSYDDKLIVASRGRQTTSPSNRPIHPLRASSFHRRTRILNLCIRQTRAFFLAATFGCVVTLSDNVTAPATNIMFNLWLMMSPAVARLHLTARDSTYRSCASKDKRRKASAFPHFGIIFVSQVVGM</sequence>
<comment type="caution">
    <text evidence="2">The sequence shown here is derived from an EMBL/GenBank/DDBJ whole genome shotgun (WGS) entry which is preliminary data.</text>
</comment>
<protein>
    <submittedName>
        <fullName evidence="2">Uncharacterized protein</fullName>
    </submittedName>
</protein>